<dbReference type="PANTHER" id="PTHR34427:SF5">
    <property type="entry name" value="DUF4283 DOMAIN-CONTAINING PROTEIN"/>
    <property type="match status" value="1"/>
</dbReference>
<feature type="domain" description="UBC core" evidence="4">
    <location>
        <begin position="5"/>
        <end position="209"/>
    </location>
</feature>
<dbReference type="SUPFAM" id="SSF54495">
    <property type="entry name" value="UBC-like"/>
    <property type="match status" value="1"/>
</dbReference>
<evidence type="ECO:0000256" key="2">
    <source>
        <dbReference type="ARBA" id="ARBA00022786"/>
    </source>
</evidence>
<evidence type="ECO:0000256" key="1">
    <source>
        <dbReference type="ARBA" id="ARBA00022679"/>
    </source>
</evidence>
<keyword evidence="1" id="KW-0808">Transferase</keyword>
<gene>
    <name evidence="5" type="primary">UBC35_2</name>
    <name evidence="5" type="ORF">CK203_021661</name>
</gene>
<evidence type="ECO:0000256" key="3">
    <source>
        <dbReference type="PROSITE-ProRule" id="PRU10133"/>
    </source>
</evidence>
<keyword evidence="2" id="KW-0833">Ubl conjugation pathway</keyword>
<organism evidence="5 6">
    <name type="scientific">Vitis vinifera</name>
    <name type="common">Grape</name>
    <dbReference type="NCBI Taxonomy" id="29760"/>
    <lineage>
        <taxon>Eukaryota</taxon>
        <taxon>Viridiplantae</taxon>
        <taxon>Streptophyta</taxon>
        <taxon>Embryophyta</taxon>
        <taxon>Tracheophyta</taxon>
        <taxon>Spermatophyta</taxon>
        <taxon>Magnoliopsida</taxon>
        <taxon>eudicotyledons</taxon>
        <taxon>Gunneridae</taxon>
        <taxon>Pentapetalae</taxon>
        <taxon>rosids</taxon>
        <taxon>Vitales</taxon>
        <taxon>Vitaceae</taxon>
        <taxon>Viteae</taxon>
        <taxon>Vitis</taxon>
    </lineage>
</organism>
<accession>A0A438J4J2</accession>
<comment type="caution">
    <text evidence="5">The sequence shown here is derived from an EMBL/GenBank/DDBJ whole genome shotgun (WGS) entry which is preliminary data.</text>
</comment>
<dbReference type="InterPro" id="IPR023313">
    <property type="entry name" value="UBQ-conjugating_AS"/>
</dbReference>
<dbReference type="PANTHER" id="PTHR34427">
    <property type="entry name" value="DUF4283 DOMAIN PROTEIN"/>
    <property type="match status" value="1"/>
</dbReference>
<dbReference type="InterPro" id="IPR025558">
    <property type="entry name" value="DUF4283"/>
</dbReference>
<proteinExistence type="predicted"/>
<evidence type="ECO:0000259" key="4">
    <source>
        <dbReference type="PROSITE" id="PS50127"/>
    </source>
</evidence>
<reference evidence="5 6" key="1">
    <citation type="journal article" date="2018" name="PLoS Genet.">
        <title>Population sequencing reveals clonal diversity and ancestral inbreeding in the grapevine cultivar Chardonnay.</title>
        <authorList>
            <person name="Roach M.J."/>
            <person name="Johnson D.L."/>
            <person name="Bohlmann J."/>
            <person name="van Vuuren H.J."/>
            <person name="Jones S.J."/>
            <person name="Pretorius I.S."/>
            <person name="Schmidt S.A."/>
            <person name="Borneman A.R."/>
        </authorList>
    </citation>
    <scope>NUCLEOTIDE SEQUENCE [LARGE SCALE GENOMIC DNA]</scope>
    <source>
        <strain evidence="6">cv. Chardonnay</strain>
        <tissue evidence="5">Leaf</tissue>
    </source>
</reference>
<dbReference type="Pfam" id="PF00179">
    <property type="entry name" value="UQ_con"/>
    <property type="match status" value="1"/>
</dbReference>
<dbReference type="Proteomes" id="UP000288805">
    <property type="component" value="Unassembled WGS sequence"/>
</dbReference>
<evidence type="ECO:0000313" key="5">
    <source>
        <dbReference type="EMBL" id="RVX03890.1"/>
    </source>
</evidence>
<evidence type="ECO:0000313" key="6">
    <source>
        <dbReference type="Proteomes" id="UP000288805"/>
    </source>
</evidence>
<dbReference type="SMART" id="SM00212">
    <property type="entry name" value="UBCc"/>
    <property type="match status" value="1"/>
</dbReference>
<dbReference type="Gene3D" id="3.10.110.10">
    <property type="entry name" value="Ubiquitin Conjugating Enzyme"/>
    <property type="match status" value="1"/>
</dbReference>
<dbReference type="InterPro" id="IPR016135">
    <property type="entry name" value="UBQ-conjugating_enzyme/RWD"/>
</dbReference>
<dbReference type="Pfam" id="PF14111">
    <property type="entry name" value="DUF4283"/>
    <property type="match status" value="1"/>
</dbReference>
<name>A0A438J4J2_VITVI</name>
<dbReference type="InterPro" id="IPR000608">
    <property type="entry name" value="UBC"/>
</dbReference>
<dbReference type="PROSITE" id="PS00183">
    <property type="entry name" value="UBC_1"/>
    <property type="match status" value="1"/>
</dbReference>
<dbReference type="PROSITE" id="PS50127">
    <property type="entry name" value="UBC_2"/>
    <property type="match status" value="1"/>
</dbReference>
<dbReference type="EMBL" id="QGNW01000063">
    <property type="protein sequence ID" value="RVX03890.1"/>
    <property type="molecule type" value="Genomic_DNA"/>
</dbReference>
<dbReference type="GO" id="GO:0016740">
    <property type="term" value="F:transferase activity"/>
    <property type="evidence" value="ECO:0007669"/>
    <property type="project" value="UniProtKB-KW"/>
</dbReference>
<protein>
    <submittedName>
        <fullName evidence="5">Ubiquitin-conjugating enzyme E2 35</fullName>
    </submittedName>
</protein>
<feature type="active site" description="Glycyl thioester intermediate" evidence="3">
    <location>
        <position position="139"/>
    </location>
</feature>
<sequence length="1322" mass="148995">MANSNLPRRIIKETQRLLSEPAPGISASPSEDNMRYFNVMILGPTQSPYEVGLTLGLLSNDHQFESPKGHWRFTRSLISGSCGISRGARGVFKLELFLPEEYPMAAPKEDYLTKDMAEHTVRFLTKIYHPNIDKLGRICLDILKDKWSPALQIRTVLLSCNISCCADFLSIWWKCGRMKEGLRGGRRWFAVESKSFELLIDDVGGKLRGCIWERCRGLTSWIRFGDASLSSLLAGVETCCRGSDHRSWSLVWEEGGRKYRLERRSNEAGRFLLCFVRDLEAKRFSLIFPEGKGLIGGWNILAEKLREIGVVPSGGLKDSLSIEVLRKEKELKPRTFTDVAKSKMGRLGDKVWLELGRREMHGKLEQLDHCLVGRWENVSTPLPELDFLKNWAYHTWLLKGRGRLNLVVLGRGLMLFEFELLSEAERVLAKGKRRVKDNVLFLEKWYSKVGCFCNGANANKDWVRVVGLPLHLWNCEVFKLIGDGCGGFFAVDENTNSMAELQWARSLVKLVGRDLPTFVQIVVGSGSFSIHLWWETLPWYSQVVPVGRLLGEGVSTDEDEAGGRPRAACSGSVLEKEFQSKVQTGVQDVSSFGSFSKSAIGFSSDSSTGGIGLEAIVGEESLGNRGQGVGGVVREGAQCFGPKELKIGPILWEAHNRSGPGEVSLEPILAEAQLQGLESEPRPFLLKGCLVGCEERPFLLKGSLVDCEESFGVGFGPRVVGLKGERALYPSAFAETEARASEEASRAQDREDKFAFSEGLRGIQNIFSSTPSSGYNRALVLGEYSGLGGVDAVKGVCFQTPLSAVLTDGSPWEREVPSSSWDDSCLAKFNKSLGFTIEGVEGEILKLLLRLKSRKNQGKKRGILGMTRVLELVGMEVGLFSISWVIRGLWNDPWCIGGDFNVIRFPNECRRGGRVSSSMRRFSEGTRRAISMRWYSVFFLGQCLIPFPFYWMGEGRSCVKKWALMEEISWRQKSREVWLREGDRNTSFFHRMANSHRRRNCLSKIKINGIWLIEEQEIKGGVVSAFQNLMVDPGDWHPSLNGLDFDRIDVEEVARLEEVFTEEEDFVKDEVMGFLKEFYEQGRFSKGAVSGGFSSPYSFVIGMEALSRLIFRAVRGGGEVSIRESREFGGFALEFGCKVGRLPTSYLGLPLGAHHKSVAVWDGVEERFRKRLAMWKIQFISKGGRITLIRRGALERKPHLVKWDARFANERETLWKHVISRKFGEEEGDWYTREVREGFGVVELWDSSGEEGVWSPKFSRPFNEWEMEEVERLLLTIQGRRLDPNLEDRVMWKETKDGIFSVKSLYSALVSRSVVQFPNSII</sequence>